<keyword evidence="3" id="KW-0732">Signal</keyword>
<dbReference type="InterPro" id="IPR000914">
    <property type="entry name" value="SBP_5_dom"/>
</dbReference>
<feature type="region of interest" description="Disordered" evidence="4">
    <location>
        <begin position="42"/>
        <end position="67"/>
    </location>
</feature>
<dbReference type="CDD" id="cd00995">
    <property type="entry name" value="PBP2_NikA_DppA_OppA_like"/>
    <property type="match status" value="1"/>
</dbReference>
<dbReference type="InterPro" id="IPR039424">
    <property type="entry name" value="SBP_5"/>
</dbReference>
<evidence type="ECO:0000313" key="7">
    <source>
        <dbReference type="Proteomes" id="UP000268233"/>
    </source>
</evidence>
<dbReference type="EMBL" id="RBWW01000001">
    <property type="protein sequence ID" value="RKS82738.1"/>
    <property type="molecule type" value="Genomic_DNA"/>
</dbReference>
<comment type="similarity">
    <text evidence="1">Belongs to the bacterial solute-binding protein 5 family.</text>
</comment>
<dbReference type="GO" id="GO:0015833">
    <property type="term" value="P:peptide transport"/>
    <property type="evidence" value="ECO:0007669"/>
    <property type="project" value="TreeGrafter"/>
</dbReference>
<dbReference type="PANTHER" id="PTHR30290">
    <property type="entry name" value="PERIPLASMIC BINDING COMPONENT OF ABC TRANSPORTER"/>
    <property type="match status" value="1"/>
</dbReference>
<comment type="caution">
    <text evidence="6">The sequence shown here is derived from an EMBL/GenBank/DDBJ whole genome shotgun (WGS) entry which is preliminary data.</text>
</comment>
<name>A0A495R765_9EURY</name>
<dbReference type="Proteomes" id="UP000268233">
    <property type="component" value="Unassembled WGS sequence"/>
</dbReference>
<evidence type="ECO:0000256" key="1">
    <source>
        <dbReference type="ARBA" id="ARBA00005695"/>
    </source>
</evidence>
<dbReference type="GO" id="GO:0042597">
    <property type="term" value="C:periplasmic space"/>
    <property type="evidence" value="ECO:0007669"/>
    <property type="project" value="UniProtKB-ARBA"/>
</dbReference>
<dbReference type="Pfam" id="PF00496">
    <property type="entry name" value="SBP_bac_5"/>
    <property type="match status" value="1"/>
</dbReference>
<evidence type="ECO:0000259" key="5">
    <source>
        <dbReference type="Pfam" id="PF00496"/>
    </source>
</evidence>
<feature type="compositionally biased region" description="Low complexity" evidence="4">
    <location>
        <begin position="53"/>
        <end position="67"/>
    </location>
</feature>
<organism evidence="6 7">
    <name type="scientific">Haloarcula quadrata</name>
    <dbReference type="NCBI Taxonomy" id="182779"/>
    <lineage>
        <taxon>Archaea</taxon>
        <taxon>Methanobacteriati</taxon>
        <taxon>Methanobacteriota</taxon>
        <taxon>Stenosarchaea group</taxon>
        <taxon>Halobacteria</taxon>
        <taxon>Halobacteriales</taxon>
        <taxon>Haloarculaceae</taxon>
        <taxon>Haloarcula</taxon>
    </lineage>
</organism>
<feature type="domain" description="Solute-binding protein family 5" evidence="5">
    <location>
        <begin position="117"/>
        <end position="549"/>
    </location>
</feature>
<keyword evidence="7" id="KW-1185">Reference proteome</keyword>
<accession>A0A495R765</accession>
<reference evidence="6 7" key="1">
    <citation type="submission" date="2018-10" db="EMBL/GenBank/DDBJ databases">
        <title>Genomic Encyclopedia of Archaeal and Bacterial Type Strains, Phase II (KMG-II): from individual species to whole genera.</title>
        <authorList>
            <person name="Goeker M."/>
        </authorList>
    </citation>
    <scope>NUCLEOTIDE SEQUENCE [LARGE SCALE GENOMIC DNA]</scope>
    <source>
        <strain evidence="6 7">DSM 11927</strain>
    </source>
</reference>
<evidence type="ECO:0000313" key="6">
    <source>
        <dbReference type="EMBL" id="RKS82738.1"/>
    </source>
</evidence>
<dbReference type="RefSeq" id="WP_121303140.1">
    <property type="nucleotide sequence ID" value="NZ_RBWW01000001.1"/>
</dbReference>
<evidence type="ECO:0000256" key="3">
    <source>
        <dbReference type="ARBA" id="ARBA00022729"/>
    </source>
</evidence>
<evidence type="ECO:0000256" key="4">
    <source>
        <dbReference type="SAM" id="MobiDB-lite"/>
    </source>
</evidence>
<dbReference type="AlphaFoldDB" id="A0A495R765"/>
<dbReference type="PANTHER" id="PTHR30290:SF9">
    <property type="entry name" value="OLIGOPEPTIDE-BINDING PROTEIN APPA"/>
    <property type="match status" value="1"/>
</dbReference>
<gene>
    <name evidence="6" type="ORF">BDK61_2053</name>
</gene>
<evidence type="ECO:0000256" key="2">
    <source>
        <dbReference type="ARBA" id="ARBA00022448"/>
    </source>
</evidence>
<dbReference type="GO" id="GO:1904680">
    <property type="term" value="F:peptide transmembrane transporter activity"/>
    <property type="evidence" value="ECO:0007669"/>
    <property type="project" value="TreeGrafter"/>
</dbReference>
<dbReference type="GO" id="GO:0043190">
    <property type="term" value="C:ATP-binding cassette (ABC) transporter complex"/>
    <property type="evidence" value="ECO:0007669"/>
    <property type="project" value="InterPro"/>
</dbReference>
<dbReference type="InterPro" id="IPR030678">
    <property type="entry name" value="Peptide/Ni-bd"/>
</dbReference>
<dbReference type="Gene3D" id="3.40.190.10">
    <property type="entry name" value="Periplasmic binding protein-like II"/>
    <property type="match status" value="1"/>
</dbReference>
<dbReference type="SUPFAM" id="SSF53850">
    <property type="entry name" value="Periplasmic binding protein-like II"/>
    <property type="match status" value="1"/>
</dbReference>
<protein>
    <submittedName>
        <fullName evidence="6">Peptide/nickel transport system substrate-binding protein</fullName>
    </submittedName>
</protein>
<sequence length="630" mass="70688">MSPEDQYQGGLYRPNRRDLLHVLGVGGATALAGCDGFLGGNAEQTDRDDDSDSGGTAAADATETARSRTVSGEYTSVAGSDANSLNWLYTNDTTSGAYVDLTLDSAWAIDNDQNVFPLWAEPSTEDGQTYRITLRDNLQWGGGYGQMTAEDWVYMITNVFQGEDNWAGYTNAGDWFRQGEPIPVEQVDTRTFEIRLPEVDPTFPLKPIMWGQSCLPKGILEQYVPDRDAEGLRQDEEINTLQYTGNLGPYTYEEWERESQYVTVRNDDYYLREVEDLGEEWDDVPYFESYTVQVIPEESSRLNALRNGEVTIAGIPPRNAQEFQDNGDIDVYVQPQPFVQALKYNMRANGWELFREIPVRQAFVCAVDKTTLAENLYRGFAEPAYTMQPRFSKWYVEEGIQEYTFGTGDLQGSGPARTRMERGIEGTQYEYDGETLLNPDGDPVTLSLYASSASNTNQTLAELVGQQIESNLGISIQIETIPGNTFQQQYASNSPPEGEDVPWSSGTFNGGPRDVSVSQEPWDMSVVLGFNTYPRTPSSSATFFRERGNANYAGYVPESNIPELYAEASRTVDEAERQELFAQVFQQIAREQPFGFLLMESDITGAQDHLVGPSDTFASGWDYQRYYFDR</sequence>
<dbReference type="PIRSF" id="PIRSF002741">
    <property type="entry name" value="MppA"/>
    <property type="match status" value="1"/>
</dbReference>
<proteinExistence type="inferred from homology"/>
<dbReference type="Gene3D" id="3.10.105.10">
    <property type="entry name" value="Dipeptide-binding Protein, Domain 3"/>
    <property type="match status" value="1"/>
</dbReference>
<keyword evidence="2" id="KW-0813">Transport</keyword>